<feature type="chain" id="PRO_5042110693" evidence="1">
    <location>
        <begin position="21"/>
        <end position="121"/>
    </location>
</feature>
<protein>
    <submittedName>
        <fullName evidence="2">Uncharacterized protein</fullName>
    </submittedName>
</protein>
<gene>
    <name evidence="2" type="ORF">P3T76_009782</name>
</gene>
<proteinExistence type="predicted"/>
<reference evidence="2" key="1">
    <citation type="submission" date="2023-08" db="EMBL/GenBank/DDBJ databases">
        <title>Reference Genome Resource for the Citrus Pathogen Phytophthora citrophthora.</title>
        <authorList>
            <person name="Moller H."/>
            <person name="Coetzee B."/>
            <person name="Rose L.J."/>
            <person name="Van Niekerk J.M."/>
        </authorList>
    </citation>
    <scope>NUCLEOTIDE SEQUENCE</scope>
    <source>
        <strain evidence="2">STE-U-9442</strain>
    </source>
</reference>
<organism evidence="2 3">
    <name type="scientific">Phytophthora citrophthora</name>
    <dbReference type="NCBI Taxonomy" id="4793"/>
    <lineage>
        <taxon>Eukaryota</taxon>
        <taxon>Sar</taxon>
        <taxon>Stramenopiles</taxon>
        <taxon>Oomycota</taxon>
        <taxon>Peronosporomycetes</taxon>
        <taxon>Peronosporales</taxon>
        <taxon>Peronosporaceae</taxon>
        <taxon>Phytophthora</taxon>
    </lineage>
</organism>
<sequence length="121" mass="13145">MKYNIITLLACMLTPNVVTGHGFIVNPELTWVVNPFYDKNAPASFYQSSDAERLQNPLDVYPNLRSIVDRDVPNTNIPVIAANANKKCGMTSATGTARSISGSFQFGNNAGSGVVPHKVRF</sequence>
<keyword evidence="3" id="KW-1185">Reference proteome</keyword>
<evidence type="ECO:0000313" key="3">
    <source>
        <dbReference type="Proteomes" id="UP001259832"/>
    </source>
</evidence>
<evidence type="ECO:0000256" key="1">
    <source>
        <dbReference type="SAM" id="SignalP"/>
    </source>
</evidence>
<name>A0AAD9GEI0_9STRA</name>
<dbReference type="EMBL" id="JASMQC010000020">
    <property type="protein sequence ID" value="KAK1937004.1"/>
    <property type="molecule type" value="Genomic_DNA"/>
</dbReference>
<evidence type="ECO:0000313" key="2">
    <source>
        <dbReference type="EMBL" id="KAK1937004.1"/>
    </source>
</evidence>
<dbReference type="Proteomes" id="UP001259832">
    <property type="component" value="Unassembled WGS sequence"/>
</dbReference>
<accession>A0AAD9GEI0</accession>
<feature type="signal peptide" evidence="1">
    <location>
        <begin position="1"/>
        <end position="20"/>
    </location>
</feature>
<keyword evidence="1" id="KW-0732">Signal</keyword>
<dbReference type="AlphaFoldDB" id="A0AAD9GEI0"/>
<comment type="caution">
    <text evidence="2">The sequence shown here is derived from an EMBL/GenBank/DDBJ whole genome shotgun (WGS) entry which is preliminary data.</text>
</comment>